<proteinExistence type="predicted"/>
<dbReference type="InterPro" id="IPR002893">
    <property type="entry name" value="Znf_MYND"/>
</dbReference>
<evidence type="ECO:0000256" key="1">
    <source>
        <dbReference type="ARBA" id="ARBA00022723"/>
    </source>
</evidence>
<evidence type="ECO:0000313" key="8">
    <source>
        <dbReference type="Proteomes" id="UP000054477"/>
    </source>
</evidence>
<dbReference type="GO" id="GO:0008270">
    <property type="term" value="F:zinc ion binding"/>
    <property type="evidence" value="ECO:0007669"/>
    <property type="project" value="UniProtKB-KW"/>
</dbReference>
<evidence type="ECO:0000256" key="2">
    <source>
        <dbReference type="ARBA" id="ARBA00022771"/>
    </source>
</evidence>
<protein>
    <recommendedName>
        <fullName evidence="6">MYND-type domain-containing protein</fullName>
    </recommendedName>
</protein>
<dbReference type="Gene3D" id="1.25.40.10">
    <property type="entry name" value="Tetratricopeptide repeat domain"/>
    <property type="match status" value="1"/>
</dbReference>
<dbReference type="Proteomes" id="UP000054477">
    <property type="component" value="Unassembled WGS sequence"/>
</dbReference>
<gene>
    <name evidence="7" type="ORF">K443DRAFT_678146</name>
</gene>
<sequence>MNRRFGMEGHLGVGGGMVSEESQRNLDIGADLARKRRPREALPYIKEAIKDQNNLDAMIELAFLRHRPHAIQTLELAESRGRNILKERLGPKCFDDDGEQVGHFWSILDTRPYMRVMQALVRLYFEEKRYEKSTNIMIEMLRLCPGDNMAQRTWLGSNLIRVGRLTDALYFAQTWLSPGPADRGETPLKGGTDFKAPSRDPMTDERANDVEFSCGSLLYTAALASFKLWGDSLQAQQYLRAASKANPNILMRILGRVTRPDELNNSPRSLNGPEDAHDYLWLSQDLWMVPEVWNWANNDPGAKESVLKTCSRDGCGKRETKATEFKLCSGCRLAFYCNATCQKEDWKNHKPACRERQNMKAASRAMFLNKPIPKDGPLVFSSDLSQMGITIDQGKTRRS</sequence>
<dbReference type="HOGENOM" id="CLU_690917_0_0_1"/>
<feature type="domain" description="MYND-type" evidence="6">
    <location>
        <begin position="312"/>
        <end position="353"/>
    </location>
</feature>
<feature type="compositionally biased region" description="Basic and acidic residues" evidence="5">
    <location>
        <begin position="196"/>
        <end position="205"/>
    </location>
</feature>
<dbReference type="InterPro" id="IPR044508">
    <property type="entry name" value="At5g50450/At1g67340-like"/>
</dbReference>
<dbReference type="Gene3D" id="6.10.140.2220">
    <property type="match status" value="1"/>
</dbReference>
<keyword evidence="1" id="KW-0479">Metal-binding</keyword>
<reference evidence="8" key="2">
    <citation type="submission" date="2015-01" db="EMBL/GenBank/DDBJ databases">
        <title>Evolutionary Origins and Diversification of the Mycorrhizal Mutualists.</title>
        <authorList>
            <consortium name="DOE Joint Genome Institute"/>
            <consortium name="Mycorrhizal Genomics Consortium"/>
            <person name="Kohler A."/>
            <person name="Kuo A."/>
            <person name="Nagy L.G."/>
            <person name="Floudas D."/>
            <person name="Copeland A."/>
            <person name="Barry K.W."/>
            <person name="Cichocki N."/>
            <person name="Veneault-Fourrey C."/>
            <person name="LaButti K."/>
            <person name="Lindquist E.A."/>
            <person name="Lipzen A."/>
            <person name="Lundell T."/>
            <person name="Morin E."/>
            <person name="Murat C."/>
            <person name="Riley R."/>
            <person name="Ohm R."/>
            <person name="Sun H."/>
            <person name="Tunlid A."/>
            <person name="Henrissat B."/>
            <person name="Grigoriev I.V."/>
            <person name="Hibbett D.S."/>
            <person name="Martin F."/>
        </authorList>
    </citation>
    <scope>NUCLEOTIDE SEQUENCE [LARGE SCALE GENOMIC DNA]</scope>
    <source>
        <strain evidence="8">LaAM-08-1</strain>
    </source>
</reference>
<dbReference type="Pfam" id="PF01753">
    <property type="entry name" value="zf-MYND"/>
    <property type="match status" value="1"/>
</dbReference>
<keyword evidence="2 4" id="KW-0863">Zinc-finger</keyword>
<evidence type="ECO:0000256" key="3">
    <source>
        <dbReference type="ARBA" id="ARBA00022833"/>
    </source>
</evidence>
<keyword evidence="8" id="KW-1185">Reference proteome</keyword>
<dbReference type="OrthoDB" id="432970at2759"/>
<dbReference type="AlphaFoldDB" id="A0A0C9XJQ3"/>
<dbReference type="EMBL" id="KN838602">
    <property type="protein sequence ID" value="KIK01729.1"/>
    <property type="molecule type" value="Genomic_DNA"/>
</dbReference>
<dbReference type="STRING" id="1095629.A0A0C9XJQ3"/>
<dbReference type="InterPro" id="IPR011990">
    <property type="entry name" value="TPR-like_helical_dom_sf"/>
</dbReference>
<reference evidence="7 8" key="1">
    <citation type="submission" date="2014-04" db="EMBL/GenBank/DDBJ databases">
        <authorList>
            <consortium name="DOE Joint Genome Institute"/>
            <person name="Kuo A."/>
            <person name="Kohler A."/>
            <person name="Nagy L.G."/>
            <person name="Floudas D."/>
            <person name="Copeland A."/>
            <person name="Barry K.W."/>
            <person name="Cichocki N."/>
            <person name="Veneault-Fourrey C."/>
            <person name="LaButti K."/>
            <person name="Lindquist E.A."/>
            <person name="Lipzen A."/>
            <person name="Lundell T."/>
            <person name="Morin E."/>
            <person name="Murat C."/>
            <person name="Sun H."/>
            <person name="Tunlid A."/>
            <person name="Henrissat B."/>
            <person name="Grigoriev I.V."/>
            <person name="Hibbett D.S."/>
            <person name="Martin F."/>
            <person name="Nordberg H.P."/>
            <person name="Cantor M.N."/>
            <person name="Hua S.X."/>
        </authorList>
    </citation>
    <scope>NUCLEOTIDE SEQUENCE [LARGE SCALE GENOMIC DNA]</scope>
    <source>
        <strain evidence="7 8">LaAM-08-1</strain>
    </source>
</reference>
<dbReference type="PANTHER" id="PTHR46758">
    <property type="entry name" value="MYND DOMAIN-CONTAINING"/>
    <property type="match status" value="1"/>
</dbReference>
<name>A0A0C9XJQ3_9AGAR</name>
<evidence type="ECO:0000259" key="6">
    <source>
        <dbReference type="PROSITE" id="PS50865"/>
    </source>
</evidence>
<accession>A0A0C9XJQ3</accession>
<feature type="region of interest" description="Disordered" evidence="5">
    <location>
        <begin position="181"/>
        <end position="205"/>
    </location>
</feature>
<evidence type="ECO:0000256" key="4">
    <source>
        <dbReference type="PROSITE-ProRule" id="PRU00134"/>
    </source>
</evidence>
<evidence type="ECO:0000313" key="7">
    <source>
        <dbReference type="EMBL" id="KIK01729.1"/>
    </source>
</evidence>
<evidence type="ECO:0000256" key="5">
    <source>
        <dbReference type="SAM" id="MobiDB-lite"/>
    </source>
</evidence>
<dbReference type="PANTHER" id="PTHR46758:SF2">
    <property type="entry name" value="OJ1485_B09.11 PROTEIN"/>
    <property type="match status" value="1"/>
</dbReference>
<dbReference type="PROSITE" id="PS50865">
    <property type="entry name" value="ZF_MYND_2"/>
    <property type="match status" value="1"/>
</dbReference>
<organism evidence="7 8">
    <name type="scientific">Laccaria amethystina LaAM-08-1</name>
    <dbReference type="NCBI Taxonomy" id="1095629"/>
    <lineage>
        <taxon>Eukaryota</taxon>
        <taxon>Fungi</taxon>
        <taxon>Dikarya</taxon>
        <taxon>Basidiomycota</taxon>
        <taxon>Agaricomycotina</taxon>
        <taxon>Agaricomycetes</taxon>
        <taxon>Agaricomycetidae</taxon>
        <taxon>Agaricales</taxon>
        <taxon>Agaricineae</taxon>
        <taxon>Hydnangiaceae</taxon>
        <taxon>Laccaria</taxon>
    </lineage>
</organism>
<keyword evidence="3" id="KW-0862">Zinc</keyword>
<dbReference type="SUPFAM" id="SSF144232">
    <property type="entry name" value="HIT/MYND zinc finger-like"/>
    <property type="match status" value="1"/>
</dbReference>